<proteinExistence type="inferred from homology"/>
<feature type="domain" description="Sm" evidence="8">
    <location>
        <begin position="1493"/>
        <end position="1574"/>
    </location>
</feature>
<evidence type="ECO:0000256" key="7">
    <source>
        <dbReference type="SAM" id="Phobius"/>
    </source>
</evidence>
<feature type="transmembrane region" description="Helical" evidence="7">
    <location>
        <begin position="1193"/>
        <end position="1214"/>
    </location>
</feature>
<dbReference type="GO" id="GO:0042147">
    <property type="term" value="P:retrograde transport, endosome to Golgi"/>
    <property type="evidence" value="ECO:0007669"/>
    <property type="project" value="InterPro"/>
</dbReference>
<dbReference type="InterPro" id="IPR042491">
    <property type="entry name" value="Vps35_C"/>
</dbReference>
<sequence length="1682" mass="184379">MSVNEGERLLNRMVAAIEQQKQAVKIYQDDGANMDGLHCCANALRGLRTSGLSPKSYYELYIKAAEVLNVVDVYLTDEFQHGRSIPHLYEIVQYVSNVLPRLYLLITVGVVYIRVGELPCREILRDLVEMCRGVQHPLRGLFLRNYLLTSIPPSLLPDSPVSHSLSEGCPFTDSVDDPLKREEVAVGDVPMKPAEVEGASVLDSINFILLNFAEMNKLWVRMQHQGHTRDRERREQERRDLRVLVGANLHRLSKLEAINTDLYRSHILPNILTQVIQCHDVIAQEYLMDVIVQTFPDEFHAATLPQLLQACGHLQPAVRLKPIIGSLVERHESRSGGDGGGGEELFQSLSTELGQLVRRRADFYTSAPTEARLGLPLEDLPGLFAPLLTMAICLHSSPDTVNQVLLSAAAALETLSASSFRIQGGSVLSRELLSLLYLPLYGPGGPPRSVNSSVECATLAIFSSGFSPLSPSTVGLDDAGALGRLPVLLDLSGLLRLCTLLDFSARRRFACLFIARALERASSGDAEVADNQRITTEADLDAFLAVVGVLVERQDSNTTSVSPSSPSSSVEDLTEDLALLASAIHLVGRQAEARVDIEEKLLLLSKMRKRLAAGGPVVVRATFPTLVFEAIRLLPVIGAGGEKIETDEPKTKEAVAGLYERVIAFCHQSATKLIACNASDVALRLFLNCTLVIETVAFEKRPLFAYEFFSQAFTLFEQELSDARAQLSAFGLLVATLWWARRCLDAESAGVLQTQCSRAAFNLLLLRADQSRAVALTAQLLLSSPTPIIATPGEEGKMTSGKAGESDFEGVFKCLEKSRSLADMCMDVDARTQLYVDLLNYHIIYHQQGVGPLETMKVKLTELLAETDKLVQQLEFVPEALSFYLESTRSKGQYDMLGNLITTTTTPGPPTTTTTTTTIATLPPTTAMTNATTTTPQPTMFLADSAAPLNVFERYTHLESFLSRFTPIGLEVDLLTTAVYLPLSFLGLSLAAAVLFTWHTPHEAAKAYTVSSTAPPLWRHWRERRRGDALLRLLGFLCCPLLLIHCSFCLLLDLDGVWRLRLLSDVNGFRAFCPLVHSLDVTTRVTIALLVLLIAWRAHAISRTPHRRTISCYCRNPYRRWWCKLPCSLFSRVTAIVLMSFVVGLVGINFWQVTDITLQGAFESVELICSPVGGYQSGFQLLSSDANLMLYEWILNAVIFAPSTLGATAFALLLSRRLLANQGQVVLQTEAEVGERIAFAYSRRVVHRLQLAIAICVLYGLANLPLAAIRLLAVMATPGFAELPDREILSDPTWQRMLYHTTATIICREFADMATTGLLFPAFMVASSTFRHRFLRLLHLKGATSSSKFGRCLWGAAERPQEQPLQPSPSPTGAHSPPVRWSWGKGWRQSYSLPLSPPVTETVLDLGEEGMAEEVDPDQMDAVIEQHNNAYAVSGNDTGGASHRYVKRQASFTPFATPKRWTANGCESTVYSRLLQNRHNIEINKYKLVKPVSKNAKISQHINYRIRCTLQDSRQLVGTFKAFDRHMNLILCDCDEFRTVKGKNSKQPRQEKRSLGLVLLRGEHIVSMNVDGPPPPEDSARVPLPGAGMGMMGIPPPGMGRAVGRGMPLATPGAAIPPPAAAPPTGLAGPAWGVGVPAPGLMQPRGAPPPPPHAFGRGAPAPGMTPPPPPPPGARPPPPPPY</sequence>
<dbReference type="CDD" id="cd01717">
    <property type="entry name" value="Sm_B"/>
    <property type="match status" value="1"/>
</dbReference>
<comment type="caution">
    <text evidence="9">The sequence shown here is derived from an EMBL/GenBank/DDBJ whole genome shotgun (WGS) entry which is preliminary data.</text>
</comment>
<keyword evidence="10" id="KW-1185">Reference proteome</keyword>
<dbReference type="Pfam" id="PF03635">
    <property type="entry name" value="Vps35"/>
    <property type="match status" value="1"/>
</dbReference>
<dbReference type="Gene3D" id="2.30.30.100">
    <property type="match status" value="1"/>
</dbReference>
<evidence type="ECO:0000256" key="1">
    <source>
        <dbReference type="ARBA" id="ARBA00004170"/>
    </source>
</evidence>
<dbReference type="KEGG" id="egl:EGR_06256"/>
<reference evidence="9 10" key="1">
    <citation type="journal article" date="2013" name="Nat. Genet.">
        <title>The genome of the hydatid tapeworm Echinococcus granulosus.</title>
        <authorList>
            <person name="Zheng H."/>
            <person name="Zhang W."/>
            <person name="Zhang L."/>
            <person name="Zhang Z."/>
            <person name="Li J."/>
            <person name="Lu G."/>
            <person name="Zhu Y."/>
            <person name="Wang Y."/>
            <person name="Huang Y."/>
            <person name="Liu J."/>
            <person name="Kang H."/>
            <person name="Chen J."/>
            <person name="Wang L."/>
            <person name="Chen A."/>
            <person name="Yu S."/>
            <person name="Gao Z."/>
            <person name="Jin L."/>
            <person name="Gu W."/>
            <person name="Wang Z."/>
            <person name="Zhao L."/>
            <person name="Shi B."/>
            <person name="Wen H."/>
            <person name="Lin R."/>
            <person name="Jones M.K."/>
            <person name="Brejova B."/>
            <person name="Vinar T."/>
            <person name="Zhao G."/>
            <person name="McManus D.P."/>
            <person name="Chen Z."/>
            <person name="Zhou Y."/>
            <person name="Wang S."/>
        </authorList>
    </citation>
    <scope>NUCLEOTIDE SEQUENCE [LARGE SCALE GENOMIC DNA]</scope>
</reference>
<dbReference type="InterPro" id="IPR010920">
    <property type="entry name" value="LSM_dom_sf"/>
</dbReference>
<dbReference type="SMART" id="SM00651">
    <property type="entry name" value="Sm"/>
    <property type="match status" value="1"/>
</dbReference>
<dbReference type="CTD" id="36341971"/>
<evidence type="ECO:0000256" key="6">
    <source>
        <dbReference type="SAM" id="MobiDB-lite"/>
    </source>
</evidence>
<name>W6UL54_ECHGR</name>
<accession>W6UL54</accession>
<dbReference type="PROSITE" id="PS52002">
    <property type="entry name" value="SM"/>
    <property type="match status" value="1"/>
</dbReference>
<feature type="transmembrane region" description="Helical" evidence="7">
    <location>
        <begin position="1029"/>
        <end position="1054"/>
    </location>
</feature>
<feature type="compositionally biased region" description="Pro residues" evidence="6">
    <location>
        <begin position="1663"/>
        <end position="1682"/>
    </location>
</feature>
<dbReference type="RefSeq" id="XP_024350028.1">
    <property type="nucleotide sequence ID" value="XM_024495505.1"/>
</dbReference>
<dbReference type="Proteomes" id="UP000019149">
    <property type="component" value="Unassembled WGS sequence"/>
</dbReference>
<dbReference type="SUPFAM" id="SSF50182">
    <property type="entry name" value="Sm-like ribonucleoproteins"/>
    <property type="match status" value="1"/>
</dbReference>
<feature type="transmembrane region" description="Helical" evidence="7">
    <location>
        <begin position="979"/>
        <end position="998"/>
    </location>
</feature>
<feature type="region of interest" description="Disordered" evidence="6">
    <location>
        <begin position="1360"/>
        <end position="1379"/>
    </location>
</feature>
<dbReference type="GO" id="GO:0005770">
    <property type="term" value="C:late endosome"/>
    <property type="evidence" value="ECO:0007669"/>
    <property type="project" value="TreeGrafter"/>
</dbReference>
<dbReference type="InterPro" id="IPR047575">
    <property type="entry name" value="Sm"/>
</dbReference>
<dbReference type="STRING" id="6210.W6UL54"/>
<dbReference type="GO" id="GO:0006886">
    <property type="term" value="P:intracellular protein transport"/>
    <property type="evidence" value="ECO:0007669"/>
    <property type="project" value="TreeGrafter"/>
</dbReference>
<evidence type="ECO:0000256" key="5">
    <source>
        <dbReference type="ARBA" id="ARBA00023136"/>
    </source>
</evidence>
<evidence type="ECO:0000256" key="2">
    <source>
        <dbReference type="ARBA" id="ARBA00006536"/>
    </source>
</evidence>
<feature type="transmembrane region" description="Helical" evidence="7">
    <location>
        <begin position="1129"/>
        <end position="1151"/>
    </location>
</feature>
<dbReference type="Pfam" id="PF01423">
    <property type="entry name" value="LSM"/>
    <property type="match status" value="1"/>
</dbReference>
<dbReference type="OrthoDB" id="10258141at2759"/>
<dbReference type="GeneID" id="36341971"/>
<dbReference type="InterPro" id="IPR001163">
    <property type="entry name" value="Sm_dom_euk/arc"/>
</dbReference>
<protein>
    <submittedName>
        <fullName evidence="9">Vacuolar protein sorting-associated protein 35</fullName>
    </submittedName>
</protein>
<evidence type="ECO:0000313" key="9">
    <source>
        <dbReference type="EMBL" id="EUB58832.1"/>
    </source>
</evidence>
<keyword evidence="7" id="KW-1133">Transmembrane helix</keyword>
<feature type="region of interest" description="Disordered" evidence="6">
    <location>
        <begin position="1635"/>
        <end position="1682"/>
    </location>
</feature>
<dbReference type="PANTHER" id="PTHR11099:SF0">
    <property type="entry name" value="VACUOLAR PROTEIN SORTING-ASSOCIATED PROTEIN 35"/>
    <property type="match status" value="1"/>
</dbReference>
<keyword evidence="5 7" id="KW-0472">Membrane</keyword>
<keyword evidence="7" id="KW-0812">Transmembrane</keyword>
<feature type="transmembrane region" description="Helical" evidence="7">
    <location>
        <begin position="1251"/>
        <end position="1273"/>
    </location>
</feature>
<dbReference type="InterPro" id="IPR005378">
    <property type="entry name" value="Vps35"/>
</dbReference>
<evidence type="ECO:0000313" key="10">
    <source>
        <dbReference type="Proteomes" id="UP000019149"/>
    </source>
</evidence>
<evidence type="ECO:0000256" key="4">
    <source>
        <dbReference type="ARBA" id="ARBA00022927"/>
    </source>
</evidence>
<dbReference type="EMBL" id="APAU02000054">
    <property type="protein sequence ID" value="EUB58832.1"/>
    <property type="molecule type" value="Genomic_DNA"/>
</dbReference>
<evidence type="ECO:0000256" key="3">
    <source>
        <dbReference type="ARBA" id="ARBA00022448"/>
    </source>
</evidence>
<organism evidence="9 10">
    <name type="scientific">Echinococcus granulosus</name>
    <name type="common">Hydatid tapeworm</name>
    <dbReference type="NCBI Taxonomy" id="6210"/>
    <lineage>
        <taxon>Eukaryota</taxon>
        <taxon>Metazoa</taxon>
        <taxon>Spiralia</taxon>
        <taxon>Lophotrochozoa</taxon>
        <taxon>Platyhelminthes</taxon>
        <taxon>Cestoda</taxon>
        <taxon>Eucestoda</taxon>
        <taxon>Cyclophyllidea</taxon>
        <taxon>Taeniidae</taxon>
        <taxon>Echinococcus</taxon>
        <taxon>Echinococcus granulosus group</taxon>
    </lineage>
</organism>
<comment type="similarity">
    <text evidence="2">Belongs to the VPS35 family.</text>
</comment>
<gene>
    <name evidence="9" type="ORF">EGR_06256</name>
</gene>
<keyword evidence="3" id="KW-0813">Transport</keyword>
<dbReference type="GO" id="GO:0030906">
    <property type="term" value="C:retromer, cargo-selective complex"/>
    <property type="evidence" value="ECO:0007669"/>
    <property type="project" value="InterPro"/>
</dbReference>
<evidence type="ECO:0000259" key="8">
    <source>
        <dbReference type="PROSITE" id="PS52002"/>
    </source>
</evidence>
<feature type="transmembrane region" description="Helical" evidence="7">
    <location>
        <begin position="1074"/>
        <end position="1098"/>
    </location>
</feature>
<dbReference type="PANTHER" id="PTHR11099">
    <property type="entry name" value="VACUOLAR SORTING PROTEIN 35"/>
    <property type="match status" value="1"/>
</dbReference>
<dbReference type="GO" id="GO:0005829">
    <property type="term" value="C:cytosol"/>
    <property type="evidence" value="ECO:0007669"/>
    <property type="project" value="GOC"/>
</dbReference>
<comment type="subcellular location">
    <subcellularLocation>
        <location evidence="1">Membrane</location>
        <topology evidence="1">Peripheral membrane protein</topology>
    </subcellularLocation>
</comment>
<keyword evidence="4" id="KW-0653">Protein transport</keyword>
<feature type="compositionally biased region" description="Low complexity" evidence="6">
    <location>
        <begin position="1635"/>
        <end position="1645"/>
    </location>
</feature>
<dbReference type="GO" id="GO:0003723">
    <property type="term" value="F:RNA binding"/>
    <property type="evidence" value="ECO:0007669"/>
    <property type="project" value="InterPro"/>
</dbReference>
<dbReference type="Gene3D" id="1.25.40.660">
    <property type="entry name" value="Vacuolar protein sorting-associated protein 35, helical subcomplex Vps35-C"/>
    <property type="match status" value="1"/>
</dbReference>